<dbReference type="InterPro" id="IPR001202">
    <property type="entry name" value="WW_dom"/>
</dbReference>
<dbReference type="GO" id="GO:0007265">
    <property type="term" value="P:Ras protein signal transduction"/>
    <property type="evidence" value="ECO:0007669"/>
    <property type="project" value="TreeGrafter"/>
</dbReference>
<dbReference type="PANTHER" id="PTHR23113:SF368">
    <property type="entry name" value="CELL DIVISION CONTROL PROTEIN 25"/>
    <property type="match status" value="1"/>
</dbReference>
<organism evidence="10 11">
    <name type="scientific">Lichtheimia corymbifera JMRC:FSU:9682</name>
    <dbReference type="NCBI Taxonomy" id="1263082"/>
    <lineage>
        <taxon>Eukaryota</taxon>
        <taxon>Fungi</taxon>
        <taxon>Fungi incertae sedis</taxon>
        <taxon>Mucoromycota</taxon>
        <taxon>Mucoromycotina</taxon>
        <taxon>Mucoromycetes</taxon>
        <taxon>Mucorales</taxon>
        <taxon>Lichtheimiaceae</taxon>
        <taxon>Lichtheimia</taxon>
    </lineage>
</organism>
<protein>
    <submittedName>
        <fullName evidence="10">Cell division control protein</fullName>
    </submittedName>
</protein>
<dbReference type="PROSITE" id="PS50020">
    <property type="entry name" value="WW_DOMAIN_2"/>
    <property type="match status" value="2"/>
</dbReference>
<dbReference type="Gene3D" id="2.30.30.40">
    <property type="entry name" value="SH3 Domains"/>
    <property type="match status" value="1"/>
</dbReference>
<dbReference type="InterPro" id="IPR036020">
    <property type="entry name" value="WW_dom_sf"/>
</dbReference>
<dbReference type="Pfam" id="PF00618">
    <property type="entry name" value="RasGEF_N"/>
    <property type="match status" value="1"/>
</dbReference>
<dbReference type="SMART" id="SM00229">
    <property type="entry name" value="RasGEFN"/>
    <property type="match status" value="1"/>
</dbReference>
<feature type="domain" description="WW" evidence="8">
    <location>
        <begin position="180"/>
        <end position="214"/>
    </location>
</feature>
<dbReference type="AlphaFoldDB" id="A0A068SGE0"/>
<feature type="region of interest" description="Disordered" evidence="5">
    <location>
        <begin position="206"/>
        <end position="254"/>
    </location>
</feature>
<evidence type="ECO:0000313" key="11">
    <source>
        <dbReference type="Proteomes" id="UP000027586"/>
    </source>
</evidence>
<dbReference type="Gene3D" id="2.20.70.10">
    <property type="match status" value="2"/>
</dbReference>
<dbReference type="CDD" id="cd00155">
    <property type="entry name" value="RasGEF"/>
    <property type="match status" value="1"/>
</dbReference>
<feature type="domain" description="N-terminal Ras-GEF" evidence="9">
    <location>
        <begin position="767"/>
        <end position="896"/>
    </location>
</feature>
<dbReference type="SUPFAM" id="SSF48366">
    <property type="entry name" value="Ras GEF"/>
    <property type="match status" value="1"/>
</dbReference>
<dbReference type="Pfam" id="PF00617">
    <property type="entry name" value="RasGEF"/>
    <property type="match status" value="1"/>
</dbReference>
<dbReference type="STRING" id="1263082.A0A068SGE0"/>
<dbReference type="InterPro" id="IPR019804">
    <property type="entry name" value="Ras_G-nucl-exch_fac_CS"/>
</dbReference>
<feature type="region of interest" description="Disordered" evidence="5">
    <location>
        <begin position="93"/>
        <end position="169"/>
    </location>
</feature>
<keyword evidence="10" id="KW-0131">Cell cycle</keyword>
<dbReference type="InterPro" id="IPR001895">
    <property type="entry name" value="RASGEF_cat_dom"/>
</dbReference>
<keyword evidence="2 3" id="KW-0344">Guanine-nucleotide releasing factor</keyword>
<dbReference type="InterPro" id="IPR036028">
    <property type="entry name" value="SH3-like_dom_sf"/>
</dbReference>
<dbReference type="Proteomes" id="UP000027586">
    <property type="component" value="Unassembled WGS sequence"/>
</dbReference>
<dbReference type="EMBL" id="CBTN010000090">
    <property type="protein sequence ID" value="CDH60346.1"/>
    <property type="molecule type" value="Genomic_DNA"/>
</dbReference>
<dbReference type="PROSITE" id="PS50002">
    <property type="entry name" value="SH3"/>
    <property type="match status" value="1"/>
</dbReference>
<dbReference type="SMART" id="SM00456">
    <property type="entry name" value="WW"/>
    <property type="match status" value="2"/>
</dbReference>
<dbReference type="Pfam" id="PF00397">
    <property type="entry name" value="WW"/>
    <property type="match status" value="1"/>
</dbReference>
<feature type="compositionally biased region" description="Acidic residues" evidence="5">
    <location>
        <begin position="234"/>
        <end position="245"/>
    </location>
</feature>
<dbReference type="SMART" id="SM00147">
    <property type="entry name" value="RasGEF"/>
    <property type="match status" value="1"/>
</dbReference>
<feature type="compositionally biased region" description="Polar residues" evidence="5">
    <location>
        <begin position="93"/>
        <end position="110"/>
    </location>
</feature>
<feature type="region of interest" description="Disordered" evidence="5">
    <location>
        <begin position="320"/>
        <end position="367"/>
    </location>
</feature>
<keyword evidence="1 4" id="KW-0728">SH3 domain</keyword>
<dbReference type="InterPro" id="IPR056685">
    <property type="entry name" value="DUF7783"/>
</dbReference>
<evidence type="ECO:0000256" key="3">
    <source>
        <dbReference type="PROSITE-ProRule" id="PRU00168"/>
    </source>
</evidence>
<dbReference type="Pfam" id="PF25006">
    <property type="entry name" value="DUF7783"/>
    <property type="match status" value="1"/>
</dbReference>
<feature type="compositionally biased region" description="Low complexity" evidence="5">
    <location>
        <begin position="119"/>
        <end position="128"/>
    </location>
</feature>
<dbReference type="Gene3D" id="1.10.840.10">
    <property type="entry name" value="Ras guanine-nucleotide exchange factors catalytic domain"/>
    <property type="match status" value="1"/>
</dbReference>
<evidence type="ECO:0000256" key="1">
    <source>
        <dbReference type="ARBA" id="ARBA00022443"/>
    </source>
</evidence>
<dbReference type="PROSITE" id="PS50212">
    <property type="entry name" value="RASGEF_NTER"/>
    <property type="match status" value="1"/>
</dbReference>
<dbReference type="GO" id="GO:0005085">
    <property type="term" value="F:guanyl-nucleotide exchange factor activity"/>
    <property type="evidence" value="ECO:0007669"/>
    <property type="project" value="UniProtKB-KW"/>
</dbReference>
<dbReference type="SMART" id="SM00326">
    <property type="entry name" value="SH3"/>
    <property type="match status" value="1"/>
</dbReference>
<feature type="region of interest" description="Disordered" evidence="5">
    <location>
        <begin position="503"/>
        <end position="535"/>
    </location>
</feature>
<evidence type="ECO:0000259" key="7">
    <source>
        <dbReference type="PROSITE" id="PS50009"/>
    </source>
</evidence>
<evidence type="ECO:0000259" key="6">
    <source>
        <dbReference type="PROSITE" id="PS50002"/>
    </source>
</evidence>
<dbReference type="GO" id="GO:0051301">
    <property type="term" value="P:cell division"/>
    <property type="evidence" value="ECO:0007669"/>
    <property type="project" value="UniProtKB-KW"/>
</dbReference>
<dbReference type="GO" id="GO:0005886">
    <property type="term" value="C:plasma membrane"/>
    <property type="evidence" value="ECO:0007669"/>
    <property type="project" value="TreeGrafter"/>
</dbReference>
<feature type="compositionally biased region" description="Acidic residues" evidence="5">
    <location>
        <begin position="354"/>
        <end position="365"/>
    </location>
</feature>
<keyword evidence="10" id="KW-0132">Cell division</keyword>
<dbReference type="Gene3D" id="1.20.870.10">
    <property type="entry name" value="Son of sevenless (SoS) protein Chain: S domain 1"/>
    <property type="match status" value="1"/>
</dbReference>
<evidence type="ECO:0000313" key="10">
    <source>
        <dbReference type="EMBL" id="CDH60346.1"/>
    </source>
</evidence>
<dbReference type="PROSITE" id="PS00720">
    <property type="entry name" value="RASGEF"/>
    <property type="match status" value="1"/>
</dbReference>
<feature type="compositionally biased region" description="Low complexity" evidence="5">
    <location>
        <begin position="155"/>
        <end position="165"/>
    </location>
</feature>
<comment type="caution">
    <text evidence="10">The sequence shown here is derived from an EMBL/GenBank/DDBJ whole genome shotgun (WGS) entry which is preliminary data.</text>
</comment>
<dbReference type="InterPro" id="IPR008937">
    <property type="entry name" value="Ras-like_GEF"/>
</dbReference>
<evidence type="ECO:0000259" key="9">
    <source>
        <dbReference type="PROSITE" id="PS50212"/>
    </source>
</evidence>
<dbReference type="VEuPathDB" id="FungiDB:LCOR_11130.1"/>
<accession>A0A068SGE0</accession>
<dbReference type="InterPro" id="IPR036964">
    <property type="entry name" value="RASGEF_cat_dom_sf"/>
</dbReference>
<dbReference type="OrthoDB" id="546434at2759"/>
<evidence type="ECO:0000256" key="4">
    <source>
        <dbReference type="PROSITE-ProRule" id="PRU00192"/>
    </source>
</evidence>
<proteinExistence type="predicted"/>
<feature type="compositionally biased region" description="Low complexity" evidence="5">
    <location>
        <begin position="505"/>
        <end position="517"/>
    </location>
</feature>
<dbReference type="CDD" id="cd06224">
    <property type="entry name" value="REM"/>
    <property type="match status" value="1"/>
</dbReference>
<dbReference type="CDD" id="cd00201">
    <property type="entry name" value="WW"/>
    <property type="match status" value="2"/>
</dbReference>
<dbReference type="SUPFAM" id="SSF50044">
    <property type="entry name" value="SH3-domain"/>
    <property type="match status" value="1"/>
</dbReference>
<feature type="domain" description="WW" evidence="8">
    <location>
        <begin position="282"/>
        <end position="315"/>
    </location>
</feature>
<feature type="domain" description="SH3" evidence="6">
    <location>
        <begin position="4"/>
        <end position="63"/>
    </location>
</feature>
<dbReference type="Pfam" id="PF00018">
    <property type="entry name" value="SH3_1"/>
    <property type="match status" value="1"/>
</dbReference>
<evidence type="ECO:0000256" key="2">
    <source>
        <dbReference type="ARBA" id="ARBA00022658"/>
    </source>
</evidence>
<evidence type="ECO:0000256" key="5">
    <source>
        <dbReference type="SAM" id="MobiDB-lite"/>
    </source>
</evidence>
<feature type="domain" description="Ras-GEF" evidence="7">
    <location>
        <begin position="932"/>
        <end position="1168"/>
    </location>
</feature>
<name>A0A068SGE0_9FUNG</name>
<dbReference type="InterPro" id="IPR000651">
    <property type="entry name" value="Ras-like_Gua-exchang_fac_N"/>
</dbReference>
<keyword evidence="11" id="KW-1185">Reference proteome</keyword>
<reference evidence="10" key="1">
    <citation type="submission" date="2013-08" db="EMBL/GenBank/DDBJ databases">
        <title>Gene expansion shapes genome architecture in the human pathogen Lichtheimia corymbifera: an evolutionary genomics analysis in the ancient terrestrial Mucorales (Mucoromycotina).</title>
        <authorList>
            <person name="Schwartze V.U."/>
            <person name="Winter S."/>
            <person name="Shelest E."/>
            <person name="Marcet-Houben M."/>
            <person name="Horn F."/>
            <person name="Wehner S."/>
            <person name="Hoffmann K."/>
            <person name="Riege K."/>
            <person name="Sammeth M."/>
            <person name="Nowrousian M."/>
            <person name="Valiante V."/>
            <person name="Linde J."/>
            <person name="Jacobsen I.D."/>
            <person name="Marz M."/>
            <person name="Brakhage A.A."/>
            <person name="Gabaldon T."/>
            <person name="Bocker S."/>
            <person name="Voigt K."/>
        </authorList>
    </citation>
    <scope>NUCLEOTIDE SEQUENCE [LARGE SCALE GENOMIC DNA]</scope>
    <source>
        <strain evidence="10">FSU 9682</strain>
    </source>
</reference>
<dbReference type="InterPro" id="IPR023578">
    <property type="entry name" value="Ras_GEF_dom_sf"/>
</dbReference>
<dbReference type="SUPFAM" id="SSF51045">
    <property type="entry name" value="WW domain"/>
    <property type="match status" value="2"/>
</dbReference>
<dbReference type="PANTHER" id="PTHR23113">
    <property type="entry name" value="GUANINE NUCLEOTIDE EXCHANGE FACTOR"/>
    <property type="match status" value="1"/>
</dbReference>
<sequence>MLPRIICRVRAIYPFHSEDPASLNFNKGDYIDVLAQLDSGWWDGWCGGARGWFPSNYVEIVNDEEVDEELAAAAIERAHSKVVLNNRRVSRASSAATNVKNGNTPSSPRISTARRESGNSNTTNNNSNRLSRETKRRSTSIRSPTSPLHKHRPYSLSHSTTSSSLGWTASTRNSSMYSEYKLPEGWSVQLAEDGTTRYYYNHRTGKMQYDHPGQPLSDDDDDYESTNGSVDSYSDGDDEDDDDDDQFHSTTSRLSSRLMNRLSLDSLPAAVDTPTTTHSDPDNVMSQWVQRLTPQGRPYYCNLITQETTWDFDDIDKTTGRLRNAPDSDSEVEEAMGQSARRASLLREPADAASGDEESDRESEEPLTWQGISTTIAMAIHHLNTAAQRGDRDVLVDEASAIVISIRMMLYASGTLDKESIHMQDRVLRDPHRAVMASLSKLVLSVKTASEGGHGVHSEVLYRVQRDAGDVLAAVRGFVTVCQEKHIQVEQVKPQLLFDSIEPLQQQQQQSQQPPQSDTELSDAEKRASRRISMNGQTFTQKAKYPLNQDLLVSLQTHANQIYGSTDALRKTNDFILENGVGAADECKPRSNIVALFRGLSIQIGQYLSILEDIDLLNMDTSMIPSLAGYRSNKQHLYNAVGTLFSAVQSVSGDGVDITKCTSALESALQFVEVTLADIYLNVQAMVEQRRQWYRKQGARDSMLSPVSVPVVDESDDEEEIGKAPSDAARKLMLQQQQQQQARVPEDRSGGSYLGYDYSSDEIVFGSDGNVKGGTLRALVERLTLHDTFDTSFIATFLLTYRSFCTTEELMTLLEERYNLRPTEDLTPWELEEWTERKQKLVRLRVFNVMKTWLENYYIDEDEFILGRLEFFTNTVIRDASPFSADQLNRFIRMRKEADQSGGLKKLVPNNWMGPLPILPKDITRLTLLDIDPTELSRQLTTMDYKLYSSIRPIECLNKAWSQEDVDNNLAFNVKKSIDYCNRLTCWVTDSILANEEAKKRVVYIKYWAQVATKCRSFNNYNTCMAIISAFDNSAIGRLKKTWELVGNRTNQALGNIRKLMGANRNFQEYREMIHSVNPPCIPFLGIYLQDLTFIEDGNADYIQKSTRLINFAKRQKTAEVIREINQFQSLPYIFQEIPELRAFIKNSLESSRDVDTLYERSIQLEPRETATSTPVA</sequence>
<dbReference type="PROSITE" id="PS50009">
    <property type="entry name" value="RASGEF_CAT"/>
    <property type="match status" value="1"/>
</dbReference>
<dbReference type="InterPro" id="IPR001452">
    <property type="entry name" value="SH3_domain"/>
</dbReference>
<evidence type="ECO:0000259" key="8">
    <source>
        <dbReference type="PROSITE" id="PS50020"/>
    </source>
</evidence>
<gene>
    <name evidence="10" type="ORF">LCOR_11130.1</name>
</gene>